<keyword evidence="12 16" id="KW-0472">Membrane</keyword>
<dbReference type="Gene3D" id="3.30.40.10">
    <property type="entry name" value="Zinc/RING finger domain, C3HC4 (zinc finger)"/>
    <property type="match status" value="1"/>
</dbReference>
<comment type="similarity">
    <text evidence="13">Belongs to the RING-type zinc finger family. ATL subfamily.</text>
</comment>
<evidence type="ECO:0000256" key="4">
    <source>
        <dbReference type="ARBA" id="ARBA00012483"/>
    </source>
</evidence>
<evidence type="ECO:0000256" key="16">
    <source>
        <dbReference type="SAM" id="Phobius"/>
    </source>
</evidence>
<organism evidence="18 19">
    <name type="scientific">Ilex paraguariensis</name>
    <name type="common">yerba mate</name>
    <dbReference type="NCBI Taxonomy" id="185542"/>
    <lineage>
        <taxon>Eukaryota</taxon>
        <taxon>Viridiplantae</taxon>
        <taxon>Streptophyta</taxon>
        <taxon>Embryophyta</taxon>
        <taxon>Tracheophyta</taxon>
        <taxon>Spermatophyta</taxon>
        <taxon>Magnoliopsida</taxon>
        <taxon>eudicotyledons</taxon>
        <taxon>Gunneridae</taxon>
        <taxon>Pentapetalae</taxon>
        <taxon>asterids</taxon>
        <taxon>campanulids</taxon>
        <taxon>Aquifoliales</taxon>
        <taxon>Aquifoliaceae</taxon>
        <taxon>Ilex</taxon>
    </lineage>
</organism>
<dbReference type="Proteomes" id="UP001642360">
    <property type="component" value="Unassembled WGS sequence"/>
</dbReference>
<evidence type="ECO:0000256" key="1">
    <source>
        <dbReference type="ARBA" id="ARBA00000900"/>
    </source>
</evidence>
<evidence type="ECO:0000256" key="6">
    <source>
        <dbReference type="ARBA" id="ARBA00022692"/>
    </source>
</evidence>
<dbReference type="GO" id="GO:0008270">
    <property type="term" value="F:zinc ion binding"/>
    <property type="evidence" value="ECO:0007669"/>
    <property type="project" value="UniProtKB-KW"/>
</dbReference>
<keyword evidence="8 14" id="KW-0863">Zinc-finger</keyword>
<keyword evidence="7" id="KW-0479">Metal-binding</keyword>
<comment type="catalytic activity">
    <reaction evidence="1">
        <text>S-ubiquitinyl-[E2 ubiquitin-conjugating enzyme]-L-cysteine + [acceptor protein]-L-lysine = [E2 ubiquitin-conjugating enzyme]-L-cysteine + N(6)-ubiquitinyl-[acceptor protein]-L-lysine.</text>
        <dbReference type="EC" id="2.3.2.27"/>
    </reaction>
</comment>
<comment type="caution">
    <text evidence="18">The sequence shown here is derived from an EMBL/GenBank/DDBJ whole genome shotgun (WGS) entry which is preliminary data.</text>
</comment>
<dbReference type="PANTHER" id="PTHR45768:SF34">
    <property type="entry name" value="RING-H2 FINGER PROTEIN ATL64"/>
    <property type="match status" value="1"/>
</dbReference>
<keyword evidence="9" id="KW-0833">Ubl conjugation pathway</keyword>
<dbReference type="GO" id="GO:0061630">
    <property type="term" value="F:ubiquitin protein ligase activity"/>
    <property type="evidence" value="ECO:0007669"/>
    <property type="project" value="UniProtKB-EC"/>
</dbReference>
<dbReference type="CDD" id="cd16461">
    <property type="entry name" value="RING-H2_EL5-like"/>
    <property type="match status" value="1"/>
</dbReference>
<keyword evidence="10" id="KW-0862">Zinc</keyword>
<evidence type="ECO:0000256" key="5">
    <source>
        <dbReference type="ARBA" id="ARBA00022679"/>
    </source>
</evidence>
<dbReference type="PANTHER" id="PTHR45768">
    <property type="entry name" value="E3 UBIQUITIN-PROTEIN LIGASE RNF13-LIKE"/>
    <property type="match status" value="1"/>
</dbReference>
<protein>
    <recommendedName>
        <fullName evidence="4">RING-type E3 ubiquitin transferase</fullName>
        <ecNumber evidence="4">2.3.2.27</ecNumber>
    </recommendedName>
</protein>
<evidence type="ECO:0000259" key="17">
    <source>
        <dbReference type="PROSITE" id="PS50089"/>
    </source>
</evidence>
<feature type="region of interest" description="Disordered" evidence="15">
    <location>
        <begin position="222"/>
        <end position="247"/>
    </location>
</feature>
<gene>
    <name evidence="18" type="ORF">ILEXP_LOCUS39539</name>
</gene>
<evidence type="ECO:0000256" key="2">
    <source>
        <dbReference type="ARBA" id="ARBA00004167"/>
    </source>
</evidence>
<comment type="subcellular location">
    <subcellularLocation>
        <location evidence="2">Membrane</location>
        <topology evidence="2">Single-pass membrane protein</topology>
    </subcellularLocation>
</comment>
<sequence length="288" mass="31835">MGDITDNGGPHDPLENPPKSYALSGKIMLSAIIILFVVVVVMVVLHLYARWYLLRAQRRQVLVRRRRSRSRARRRANLVFYVDNPNSTATRGLEPSVLNLLPEFIYSPKTHPETLECAVCLSEFEENEKGRLLPKCNHSFHVDCIDMWFHAHSTCPICRSLIEPVQAAENNRSDVVVSVGETEPGSSSVLCLACPHEEEEEQSASTSMESRRKVKDMVGVTIEVPRRNQSGDELGLSSPASQGFKSPGARLFSLKRIISMNRRGSDTGSSSGGSSVGTELDIERGVAS</sequence>
<evidence type="ECO:0000256" key="8">
    <source>
        <dbReference type="ARBA" id="ARBA00022771"/>
    </source>
</evidence>
<dbReference type="SMART" id="SM00184">
    <property type="entry name" value="RING"/>
    <property type="match status" value="1"/>
</dbReference>
<evidence type="ECO:0000256" key="13">
    <source>
        <dbReference type="ARBA" id="ARBA00024209"/>
    </source>
</evidence>
<keyword evidence="11 16" id="KW-1133">Transmembrane helix</keyword>
<dbReference type="EC" id="2.3.2.27" evidence="4"/>
<feature type="transmembrane region" description="Helical" evidence="16">
    <location>
        <begin position="27"/>
        <end position="49"/>
    </location>
</feature>
<proteinExistence type="inferred from homology"/>
<evidence type="ECO:0000313" key="19">
    <source>
        <dbReference type="Proteomes" id="UP001642360"/>
    </source>
</evidence>
<keyword evidence="19" id="KW-1185">Reference proteome</keyword>
<evidence type="ECO:0000256" key="10">
    <source>
        <dbReference type="ARBA" id="ARBA00022833"/>
    </source>
</evidence>
<dbReference type="InterPro" id="IPR013083">
    <property type="entry name" value="Znf_RING/FYVE/PHD"/>
</dbReference>
<evidence type="ECO:0000256" key="9">
    <source>
        <dbReference type="ARBA" id="ARBA00022786"/>
    </source>
</evidence>
<comment type="pathway">
    <text evidence="3">Protein modification; protein ubiquitination.</text>
</comment>
<keyword evidence="5" id="KW-0808">Transferase</keyword>
<evidence type="ECO:0000256" key="14">
    <source>
        <dbReference type="PROSITE-ProRule" id="PRU00175"/>
    </source>
</evidence>
<evidence type="ECO:0000256" key="11">
    <source>
        <dbReference type="ARBA" id="ARBA00022989"/>
    </source>
</evidence>
<feature type="region of interest" description="Disordered" evidence="15">
    <location>
        <begin position="261"/>
        <end position="288"/>
    </location>
</feature>
<dbReference type="SUPFAM" id="SSF57850">
    <property type="entry name" value="RING/U-box"/>
    <property type="match status" value="1"/>
</dbReference>
<evidence type="ECO:0000256" key="3">
    <source>
        <dbReference type="ARBA" id="ARBA00004906"/>
    </source>
</evidence>
<feature type="domain" description="RING-type" evidence="17">
    <location>
        <begin position="117"/>
        <end position="159"/>
    </location>
</feature>
<dbReference type="PROSITE" id="PS50089">
    <property type="entry name" value="ZF_RING_2"/>
    <property type="match status" value="1"/>
</dbReference>
<evidence type="ECO:0000256" key="7">
    <source>
        <dbReference type="ARBA" id="ARBA00022723"/>
    </source>
</evidence>
<dbReference type="AlphaFoldDB" id="A0ABC8TMA0"/>
<dbReference type="EMBL" id="CAUOFW020005425">
    <property type="protein sequence ID" value="CAK9170051.1"/>
    <property type="molecule type" value="Genomic_DNA"/>
</dbReference>
<evidence type="ECO:0000256" key="15">
    <source>
        <dbReference type="SAM" id="MobiDB-lite"/>
    </source>
</evidence>
<dbReference type="InterPro" id="IPR001841">
    <property type="entry name" value="Znf_RING"/>
</dbReference>
<evidence type="ECO:0000256" key="12">
    <source>
        <dbReference type="ARBA" id="ARBA00023136"/>
    </source>
</evidence>
<dbReference type="FunFam" id="3.30.40.10:FF:000475">
    <property type="entry name" value="RING-H2 finger protein ATL3"/>
    <property type="match status" value="1"/>
</dbReference>
<reference evidence="18 19" key="1">
    <citation type="submission" date="2024-02" db="EMBL/GenBank/DDBJ databases">
        <authorList>
            <person name="Vignale AGUSTIN F."/>
            <person name="Sosa J E."/>
            <person name="Modenutti C."/>
        </authorList>
    </citation>
    <scope>NUCLEOTIDE SEQUENCE [LARGE SCALE GENOMIC DNA]</scope>
</reference>
<dbReference type="GO" id="GO:0016020">
    <property type="term" value="C:membrane"/>
    <property type="evidence" value="ECO:0007669"/>
    <property type="project" value="UniProtKB-SubCell"/>
</dbReference>
<keyword evidence="6 16" id="KW-0812">Transmembrane</keyword>
<dbReference type="Pfam" id="PF13639">
    <property type="entry name" value="zf-RING_2"/>
    <property type="match status" value="1"/>
</dbReference>
<accession>A0ABC8TMA0</accession>
<evidence type="ECO:0000313" key="18">
    <source>
        <dbReference type="EMBL" id="CAK9170051.1"/>
    </source>
</evidence>
<name>A0ABC8TMA0_9AQUA</name>